<name>I3SXK8_LOTJA</name>
<reference evidence="1" key="1">
    <citation type="submission" date="2012-05" db="EMBL/GenBank/DDBJ databases">
        <authorList>
            <person name="Krishnakumar V."/>
            <person name="Cheung F."/>
            <person name="Xiao Y."/>
            <person name="Chan A."/>
            <person name="Moskal W.A."/>
            <person name="Town C.D."/>
        </authorList>
    </citation>
    <scope>NUCLEOTIDE SEQUENCE</scope>
</reference>
<organism evidence="1">
    <name type="scientific">Lotus japonicus</name>
    <name type="common">Lotus corniculatus var. japonicus</name>
    <dbReference type="NCBI Taxonomy" id="34305"/>
    <lineage>
        <taxon>Eukaryota</taxon>
        <taxon>Viridiplantae</taxon>
        <taxon>Streptophyta</taxon>
        <taxon>Embryophyta</taxon>
        <taxon>Tracheophyta</taxon>
        <taxon>Spermatophyta</taxon>
        <taxon>Magnoliopsida</taxon>
        <taxon>eudicotyledons</taxon>
        <taxon>Gunneridae</taxon>
        <taxon>Pentapetalae</taxon>
        <taxon>rosids</taxon>
        <taxon>fabids</taxon>
        <taxon>Fabales</taxon>
        <taxon>Fabaceae</taxon>
        <taxon>Papilionoideae</taxon>
        <taxon>50 kb inversion clade</taxon>
        <taxon>NPAAA clade</taxon>
        <taxon>Hologalegina</taxon>
        <taxon>robinioid clade</taxon>
        <taxon>Loteae</taxon>
        <taxon>Lotus</taxon>
    </lineage>
</organism>
<proteinExistence type="evidence at transcript level"/>
<accession>I3SXK8</accession>
<sequence>MAFLLLDNRVILCDGKPSICCVATSPHEMFFNLVGILASDLEAIEADPSRNKPDKFGLVITRIPDFVSNLVTESASVLQT</sequence>
<dbReference type="AlphaFoldDB" id="I3SXK8"/>
<dbReference type="EMBL" id="BT145206">
    <property type="protein sequence ID" value="AFK45000.1"/>
    <property type="molecule type" value="mRNA"/>
</dbReference>
<protein>
    <submittedName>
        <fullName evidence="1">Uncharacterized protein</fullName>
    </submittedName>
</protein>
<evidence type="ECO:0000313" key="1">
    <source>
        <dbReference type="EMBL" id="AFK45000.1"/>
    </source>
</evidence>